<dbReference type="Proteomes" id="UP000007460">
    <property type="component" value="Chromosome"/>
</dbReference>
<evidence type="ECO:0000256" key="2">
    <source>
        <dbReference type="ARBA" id="ARBA00022729"/>
    </source>
</evidence>
<evidence type="ECO:0000313" key="7">
    <source>
        <dbReference type="Proteomes" id="UP000007460"/>
    </source>
</evidence>
<keyword evidence="7" id="KW-1185">Reference proteome</keyword>
<dbReference type="SUPFAM" id="SSF53822">
    <property type="entry name" value="Periplasmic binding protein-like I"/>
    <property type="match status" value="1"/>
</dbReference>
<dbReference type="AlphaFoldDB" id="D5BSC6"/>
<comment type="similarity">
    <text evidence="1">Belongs to the leucine-binding protein family.</text>
</comment>
<keyword evidence="3" id="KW-0029">Amino-acid transport</keyword>
<sequence>MNIMKSTFASLLVGGVALASTAAFAGDIRVGITMRMVSENGQKYGQMMMDEIKSINDSGGINGNMIKATLMNDECKSDKGVANANKLIFQEKVHMLIGSTCSSVSLPIVDVTAKAGVAQLIPHSTNAKITQKGSEWVFRIPVSGRYYGGVNAKYVGDNIGKKIAYICAADAASVNDCAAMQGQIKKQFGADPAYIANVQEKEVDFRSHMQKIKSMNVDGIMVAALAETMARALMQSYEAGIGDDVRRIGSSSASNAPVPRIAGDAVKGVFFTAAYAAADQRPIAKLFNAMVKDKYGIHAPDHDFSQAYDLVRIMEQALNSADLNLDSASLEADRTAIRDAIAGVKNYEGLASGPISFCAAATPQCRDGNRTAVLIGYTKGGENFETEVLARVTMPIDFGLE</sequence>
<keyword evidence="6" id="KW-0675">Receptor</keyword>
<dbReference type="PANTHER" id="PTHR30483">
    <property type="entry name" value="LEUCINE-SPECIFIC-BINDING PROTEIN"/>
    <property type="match status" value="1"/>
</dbReference>
<dbReference type="EMBL" id="CP001751">
    <property type="protein sequence ID" value="ADE39173.1"/>
    <property type="molecule type" value="Genomic_DNA"/>
</dbReference>
<evidence type="ECO:0000259" key="5">
    <source>
        <dbReference type="Pfam" id="PF13458"/>
    </source>
</evidence>
<accession>D5BSC6</accession>
<keyword evidence="3" id="KW-0813">Transport</keyword>
<evidence type="ECO:0000313" key="6">
    <source>
        <dbReference type="EMBL" id="ADE39173.1"/>
    </source>
</evidence>
<dbReference type="STRING" id="488538.SAR116_0930"/>
<dbReference type="PANTHER" id="PTHR30483:SF6">
    <property type="entry name" value="PERIPLASMIC BINDING PROTEIN OF ABC TRANSPORTER FOR NATURAL AMINO ACIDS"/>
    <property type="match status" value="1"/>
</dbReference>
<dbReference type="Pfam" id="PF13458">
    <property type="entry name" value="Peripla_BP_6"/>
    <property type="match status" value="1"/>
</dbReference>
<dbReference type="Gene3D" id="3.40.50.2300">
    <property type="match status" value="2"/>
</dbReference>
<reference evidence="6 7" key="1">
    <citation type="journal article" date="2010" name="J. Bacteriol.">
        <title>Complete genome sequence of "Candidatus Puniceispirillum marinum" IMCC1322, a representative of the SAR116 clade in the Alphaproteobacteria.</title>
        <authorList>
            <person name="Oh H.M."/>
            <person name="Kwon K.K."/>
            <person name="Kang I."/>
            <person name="Kang S.G."/>
            <person name="Lee J.H."/>
            <person name="Kim S.J."/>
            <person name="Cho J.C."/>
        </authorList>
    </citation>
    <scope>NUCLEOTIDE SEQUENCE [LARGE SCALE GENOMIC DNA]</scope>
    <source>
        <strain evidence="6 7">IMCC1322</strain>
    </source>
</reference>
<protein>
    <submittedName>
        <fullName evidence="6">Extracellular ligand-binding receptor</fullName>
    </submittedName>
</protein>
<feature type="chain" id="PRO_5003070072" evidence="4">
    <location>
        <begin position="26"/>
        <end position="401"/>
    </location>
</feature>
<keyword evidence="2 4" id="KW-0732">Signal</keyword>
<gene>
    <name evidence="6" type="ordered locus">SAR116_0930</name>
</gene>
<feature type="domain" description="Leucine-binding protein" evidence="5">
    <location>
        <begin position="44"/>
        <end position="357"/>
    </location>
</feature>
<dbReference type="InterPro" id="IPR028081">
    <property type="entry name" value="Leu-bd"/>
</dbReference>
<dbReference type="InterPro" id="IPR028082">
    <property type="entry name" value="Peripla_BP_I"/>
</dbReference>
<dbReference type="InterPro" id="IPR051010">
    <property type="entry name" value="BCAA_transport"/>
</dbReference>
<dbReference type="GO" id="GO:0006865">
    <property type="term" value="P:amino acid transport"/>
    <property type="evidence" value="ECO:0007669"/>
    <property type="project" value="UniProtKB-KW"/>
</dbReference>
<dbReference type="RefSeq" id="WP_013045802.1">
    <property type="nucleotide sequence ID" value="NC_014010.1"/>
</dbReference>
<evidence type="ECO:0000256" key="4">
    <source>
        <dbReference type="SAM" id="SignalP"/>
    </source>
</evidence>
<evidence type="ECO:0000256" key="3">
    <source>
        <dbReference type="ARBA" id="ARBA00022970"/>
    </source>
</evidence>
<feature type="signal peptide" evidence="4">
    <location>
        <begin position="1"/>
        <end position="25"/>
    </location>
</feature>
<dbReference type="HOGENOM" id="CLU_659939_0_0_5"/>
<dbReference type="KEGG" id="apb:SAR116_0930"/>
<name>D5BSC6_PUNMI</name>
<dbReference type="eggNOG" id="COG0683">
    <property type="taxonomic scope" value="Bacteria"/>
</dbReference>
<proteinExistence type="inferred from homology"/>
<organism evidence="6 7">
    <name type="scientific">Puniceispirillum marinum (strain IMCC1322)</name>
    <dbReference type="NCBI Taxonomy" id="488538"/>
    <lineage>
        <taxon>Bacteria</taxon>
        <taxon>Pseudomonadati</taxon>
        <taxon>Pseudomonadota</taxon>
        <taxon>Alphaproteobacteria</taxon>
        <taxon>Candidatus Puniceispirillales</taxon>
        <taxon>Candidatus Puniceispirillaceae</taxon>
        <taxon>Candidatus Puniceispirillum</taxon>
    </lineage>
</organism>
<evidence type="ECO:0000256" key="1">
    <source>
        <dbReference type="ARBA" id="ARBA00010062"/>
    </source>
</evidence>